<dbReference type="PANTHER" id="PTHR11670">
    <property type="entry name" value="ACONITASE/IRON-RESPONSIVE ELEMENT FAMILY MEMBER"/>
    <property type="match status" value="1"/>
</dbReference>
<evidence type="ECO:0000313" key="1">
    <source>
        <dbReference type="EMBL" id="OWM91227.1"/>
    </source>
</evidence>
<dbReference type="Gene3D" id="3.20.19.10">
    <property type="entry name" value="Aconitase, domain 4"/>
    <property type="match status" value="1"/>
</dbReference>
<evidence type="ECO:0008006" key="3">
    <source>
        <dbReference type="Google" id="ProtNLM"/>
    </source>
</evidence>
<comment type="caution">
    <text evidence="1">The sequence shown here is derived from an EMBL/GenBank/DDBJ whole genome shotgun (WGS) entry which is preliminary data.</text>
</comment>
<dbReference type="InterPro" id="IPR015928">
    <property type="entry name" value="Aconitase/3IPM_dehydase_swvl"/>
</dbReference>
<protein>
    <recommendedName>
        <fullName evidence="3">Aconitase A/isopropylmalate dehydratase small subunit swivel domain-containing protein</fullName>
    </recommendedName>
</protein>
<reference evidence="2" key="1">
    <citation type="journal article" date="2017" name="Plant J.">
        <title>The pomegranate (Punica granatum L.) genome and the genomics of punicalagin biosynthesis.</title>
        <authorList>
            <person name="Qin G."/>
            <person name="Xu C."/>
            <person name="Ming R."/>
            <person name="Tang H."/>
            <person name="Guyot R."/>
            <person name="Kramer E.M."/>
            <person name="Hu Y."/>
            <person name="Yi X."/>
            <person name="Qi Y."/>
            <person name="Xu X."/>
            <person name="Gao Z."/>
            <person name="Pan H."/>
            <person name="Jian J."/>
            <person name="Tian Y."/>
            <person name="Yue Z."/>
            <person name="Xu Y."/>
        </authorList>
    </citation>
    <scope>NUCLEOTIDE SEQUENCE [LARGE SCALE GENOMIC DNA]</scope>
    <source>
        <strain evidence="2">cv. Dabenzi</strain>
    </source>
</reference>
<name>A0A218Y1P9_PUNGR</name>
<proteinExistence type="predicted"/>
<organism evidence="1 2">
    <name type="scientific">Punica granatum</name>
    <name type="common">Pomegranate</name>
    <dbReference type="NCBI Taxonomy" id="22663"/>
    <lineage>
        <taxon>Eukaryota</taxon>
        <taxon>Viridiplantae</taxon>
        <taxon>Streptophyta</taxon>
        <taxon>Embryophyta</taxon>
        <taxon>Tracheophyta</taxon>
        <taxon>Spermatophyta</taxon>
        <taxon>Magnoliopsida</taxon>
        <taxon>eudicotyledons</taxon>
        <taxon>Gunneridae</taxon>
        <taxon>Pentapetalae</taxon>
        <taxon>rosids</taxon>
        <taxon>malvids</taxon>
        <taxon>Myrtales</taxon>
        <taxon>Lythraceae</taxon>
        <taxon>Punica</taxon>
    </lineage>
</organism>
<accession>A0A218Y1P9</accession>
<dbReference type="EMBL" id="MTKT01000299">
    <property type="protein sequence ID" value="OWM91227.1"/>
    <property type="molecule type" value="Genomic_DNA"/>
</dbReference>
<dbReference type="AlphaFoldDB" id="A0A218Y1P9"/>
<dbReference type="InterPro" id="IPR006249">
    <property type="entry name" value="Aconitase/IRP2"/>
</dbReference>
<evidence type="ECO:0000313" key="2">
    <source>
        <dbReference type="Proteomes" id="UP000197138"/>
    </source>
</evidence>
<gene>
    <name evidence="1" type="ORF">CDL15_Pgr000171</name>
</gene>
<dbReference type="Gene3D" id="6.10.190.10">
    <property type="match status" value="1"/>
</dbReference>
<dbReference type="Proteomes" id="UP000197138">
    <property type="component" value="Unassembled WGS sequence"/>
</dbReference>
<dbReference type="SUPFAM" id="SSF52016">
    <property type="entry name" value="LeuD/IlvD-like"/>
    <property type="match status" value="1"/>
</dbReference>
<sequence>MLNQLTVASSTLYSWDSSSTYIHKPPYFKGMSMSSPGSYRVKDAYYLFNFRDSITTDHISQTGSIHRDNPAARYLMERGVNRIRGRILSTQWRMMRQKTCQIDISRKIGSNNPISRETVSGAKLTAFGCEKTRFWPNFVV</sequence>